<dbReference type="EMBL" id="ONZQ02000006">
    <property type="protein sequence ID" value="SPO02506.1"/>
    <property type="molecule type" value="Genomic_DNA"/>
</dbReference>
<dbReference type="Gene3D" id="1.10.510.10">
    <property type="entry name" value="Transferase(Phosphotransferase) domain 1"/>
    <property type="match status" value="1"/>
</dbReference>
<evidence type="ECO:0000259" key="1">
    <source>
        <dbReference type="PROSITE" id="PS50011"/>
    </source>
</evidence>
<name>A0AAE8SVA2_9PEZI</name>
<keyword evidence="3" id="KW-1185">Reference proteome</keyword>
<dbReference type="PROSITE" id="PS50011">
    <property type="entry name" value="PROTEIN_KINASE_DOM"/>
    <property type="match status" value="1"/>
</dbReference>
<dbReference type="SUPFAM" id="SSF56112">
    <property type="entry name" value="Protein kinase-like (PK-like)"/>
    <property type="match status" value="1"/>
</dbReference>
<evidence type="ECO:0000313" key="2">
    <source>
        <dbReference type="EMBL" id="SPO02506.1"/>
    </source>
</evidence>
<dbReference type="Proteomes" id="UP001187682">
    <property type="component" value="Unassembled WGS sequence"/>
</dbReference>
<accession>A0AAE8SVA2</accession>
<proteinExistence type="predicted"/>
<protein>
    <recommendedName>
        <fullName evidence="1">Protein kinase domain-containing protein</fullName>
    </recommendedName>
</protein>
<dbReference type="GO" id="GO:0004672">
    <property type="term" value="F:protein kinase activity"/>
    <property type="evidence" value="ECO:0007669"/>
    <property type="project" value="InterPro"/>
</dbReference>
<dbReference type="AlphaFoldDB" id="A0AAE8SVA2"/>
<dbReference type="InterPro" id="IPR000719">
    <property type="entry name" value="Prot_kinase_dom"/>
</dbReference>
<sequence>MAPRVGDGNPMYAVIEFTFSDEDTDSEFIVMRSGKRFIIRLFADNFSESPSLKDRDLFFLRVADEFELEGLTVDDFYDWEPNEDDAEWTRHGLPLPHDLCSSWPCFNPSEIEICSERPSDALSTAPRKVRLPDGTTVFFLKRPMDRHSAKQEIQNYKKIKDAGLEDDLRISRLHGLVRSEDGLVFGLLLTYIDCGNQTLTCAVRPDSPLILRRKWAEQVRSTVERLHEAGVLWGDAKMDNVLVDENDDAWVVDFGGGYTKG</sequence>
<gene>
    <name evidence="2" type="ORF">DNG_05179</name>
</gene>
<reference evidence="2" key="1">
    <citation type="submission" date="2018-03" db="EMBL/GenBank/DDBJ databases">
        <authorList>
            <person name="Guldener U."/>
        </authorList>
    </citation>
    <scope>NUCLEOTIDE SEQUENCE</scope>
</reference>
<organism evidence="2 3">
    <name type="scientific">Cephalotrichum gorgonifer</name>
    <dbReference type="NCBI Taxonomy" id="2041049"/>
    <lineage>
        <taxon>Eukaryota</taxon>
        <taxon>Fungi</taxon>
        <taxon>Dikarya</taxon>
        <taxon>Ascomycota</taxon>
        <taxon>Pezizomycotina</taxon>
        <taxon>Sordariomycetes</taxon>
        <taxon>Hypocreomycetidae</taxon>
        <taxon>Microascales</taxon>
        <taxon>Microascaceae</taxon>
        <taxon>Cephalotrichum</taxon>
    </lineage>
</organism>
<dbReference type="InterPro" id="IPR011009">
    <property type="entry name" value="Kinase-like_dom_sf"/>
</dbReference>
<evidence type="ECO:0000313" key="3">
    <source>
        <dbReference type="Proteomes" id="UP001187682"/>
    </source>
</evidence>
<comment type="caution">
    <text evidence="2">The sequence shown here is derived from an EMBL/GenBank/DDBJ whole genome shotgun (WGS) entry which is preliminary data.</text>
</comment>
<feature type="domain" description="Protein kinase" evidence="1">
    <location>
        <begin position="1"/>
        <end position="261"/>
    </location>
</feature>
<dbReference type="GO" id="GO:0005524">
    <property type="term" value="F:ATP binding"/>
    <property type="evidence" value="ECO:0007669"/>
    <property type="project" value="InterPro"/>
</dbReference>